<dbReference type="Gene3D" id="1.10.1660.10">
    <property type="match status" value="1"/>
</dbReference>
<protein>
    <submittedName>
        <fullName evidence="6">HTH-type transcriptional regulator ZntR</fullName>
    </submittedName>
</protein>
<keyword evidence="4" id="KW-0804">Transcription</keyword>
<evidence type="ECO:0000313" key="6">
    <source>
        <dbReference type="EMBL" id="SLN62107.1"/>
    </source>
</evidence>
<accession>A0A1X6ZUV8</accession>
<evidence type="ECO:0000256" key="1">
    <source>
        <dbReference type="ARBA" id="ARBA00022491"/>
    </source>
</evidence>
<dbReference type="PROSITE" id="PS50937">
    <property type="entry name" value="HTH_MERR_2"/>
    <property type="match status" value="1"/>
</dbReference>
<evidence type="ECO:0000259" key="5">
    <source>
        <dbReference type="PROSITE" id="PS50937"/>
    </source>
</evidence>
<dbReference type="PANTHER" id="PTHR30204:SF69">
    <property type="entry name" value="MERR-FAMILY TRANSCRIPTIONAL REGULATOR"/>
    <property type="match status" value="1"/>
</dbReference>
<evidence type="ECO:0000256" key="4">
    <source>
        <dbReference type="ARBA" id="ARBA00023163"/>
    </source>
</evidence>
<keyword evidence="3" id="KW-0238">DNA-binding</keyword>
<dbReference type="CDD" id="cd04785">
    <property type="entry name" value="HTH_CadR-PbrR-like"/>
    <property type="match status" value="1"/>
</dbReference>
<dbReference type="OrthoDB" id="9802944at2"/>
<dbReference type="InterPro" id="IPR000551">
    <property type="entry name" value="MerR-type_HTH_dom"/>
</dbReference>
<dbReference type="PRINTS" id="PR00040">
    <property type="entry name" value="HTHMERR"/>
</dbReference>
<name>A0A1X6ZUV8_9RHOB</name>
<dbReference type="SMART" id="SM00422">
    <property type="entry name" value="HTH_MERR"/>
    <property type="match status" value="1"/>
</dbReference>
<dbReference type="SUPFAM" id="SSF46955">
    <property type="entry name" value="Putative DNA-binding domain"/>
    <property type="match status" value="1"/>
</dbReference>
<gene>
    <name evidence="6" type="primary">zntR_3</name>
    <name evidence="6" type="ORF">PSM7751_03148</name>
</gene>
<feature type="domain" description="HTH merR-type" evidence="5">
    <location>
        <begin position="1"/>
        <end position="70"/>
    </location>
</feature>
<sequence length="136" mass="14970">MFSIGRLSRATGVKVPTIRYYEEAGLMPPPDRSAGGQRRYARADLDRLHFIAHGRGLGLSLEAIRHLLELSDKGRDCTDAHQIAAQHLSDIRARIARLQRLETELERLADTCDHAPGAPCGLIEALGDHGQCLGEH</sequence>
<organism evidence="6 7">
    <name type="scientific">Pseudooceanicola marinus</name>
    <dbReference type="NCBI Taxonomy" id="396013"/>
    <lineage>
        <taxon>Bacteria</taxon>
        <taxon>Pseudomonadati</taxon>
        <taxon>Pseudomonadota</taxon>
        <taxon>Alphaproteobacteria</taxon>
        <taxon>Rhodobacterales</taxon>
        <taxon>Paracoccaceae</taxon>
        <taxon>Pseudooceanicola</taxon>
    </lineage>
</organism>
<dbReference type="GO" id="GO:0003700">
    <property type="term" value="F:DNA-binding transcription factor activity"/>
    <property type="evidence" value="ECO:0007669"/>
    <property type="project" value="InterPro"/>
</dbReference>
<keyword evidence="2" id="KW-0805">Transcription regulation</keyword>
<keyword evidence="7" id="KW-1185">Reference proteome</keyword>
<evidence type="ECO:0000256" key="2">
    <source>
        <dbReference type="ARBA" id="ARBA00023015"/>
    </source>
</evidence>
<keyword evidence="1" id="KW-0678">Repressor</keyword>
<dbReference type="PROSITE" id="PS00552">
    <property type="entry name" value="HTH_MERR_1"/>
    <property type="match status" value="1"/>
</dbReference>
<dbReference type="RefSeq" id="WP_085889167.1">
    <property type="nucleotide sequence ID" value="NZ_FWFN01000006.1"/>
</dbReference>
<dbReference type="GO" id="GO:0003677">
    <property type="term" value="F:DNA binding"/>
    <property type="evidence" value="ECO:0007669"/>
    <property type="project" value="UniProtKB-KW"/>
</dbReference>
<evidence type="ECO:0000256" key="3">
    <source>
        <dbReference type="ARBA" id="ARBA00023125"/>
    </source>
</evidence>
<evidence type="ECO:0000313" key="7">
    <source>
        <dbReference type="Proteomes" id="UP000193963"/>
    </source>
</evidence>
<dbReference type="AlphaFoldDB" id="A0A1X6ZUV8"/>
<dbReference type="InterPro" id="IPR047057">
    <property type="entry name" value="MerR_fam"/>
</dbReference>
<proteinExistence type="predicted"/>
<dbReference type="Proteomes" id="UP000193963">
    <property type="component" value="Unassembled WGS sequence"/>
</dbReference>
<dbReference type="Pfam" id="PF13411">
    <property type="entry name" value="MerR_1"/>
    <property type="match status" value="1"/>
</dbReference>
<dbReference type="EMBL" id="FWFN01000006">
    <property type="protein sequence ID" value="SLN62107.1"/>
    <property type="molecule type" value="Genomic_DNA"/>
</dbReference>
<dbReference type="InterPro" id="IPR009061">
    <property type="entry name" value="DNA-bd_dom_put_sf"/>
</dbReference>
<reference evidence="6 7" key="1">
    <citation type="submission" date="2017-03" db="EMBL/GenBank/DDBJ databases">
        <authorList>
            <person name="Afonso C.L."/>
            <person name="Miller P.J."/>
            <person name="Scott M.A."/>
            <person name="Spackman E."/>
            <person name="Goraichik I."/>
            <person name="Dimitrov K.M."/>
            <person name="Suarez D.L."/>
            <person name="Swayne D.E."/>
        </authorList>
    </citation>
    <scope>NUCLEOTIDE SEQUENCE [LARGE SCALE GENOMIC DNA]</scope>
    <source>
        <strain evidence="6 7">CECT 7751</strain>
    </source>
</reference>
<dbReference type="PANTHER" id="PTHR30204">
    <property type="entry name" value="REDOX-CYCLING DRUG-SENSING TRANSCRIPTIONAL ACTIVATOR SOXR"/>
    <property type="match status" value="1"/>
</dbReference>